<evidence type="ECO:0000313" key="18">
    <source>
        <dbReference type="RefSeq" id="XP_020729182.1"/>
    </source>
</evidence>
<evidence type="ECO:0000256" key="12">
    <source>
        <dbReference type="ARBA" id="ARBA00023136"/>
    </source>
</evidence>
<dbReference type="OrthoDB" id="9836525at2759"/>
<evidence type="ECO:0000256" key="5">
    <source>
        <dbReference type="ARBA" id="ARBA00022490"/>
    </source>
</evidence>
<evidence type="ECO:0000256" key="13">
    <source>
        <dbReference type="ARBA" id="ARBA00023273"/>
    </source>
</evidence>
<comment type="function">
    <text evidence="15">Calcium-binding protein. Essential for maintaining the structural integrity of the sperm flagella.</text>
</comment>
<evidence type="ECO:0000256" key="8">
    <source>
        <dbReference type="ARBA" id="ARBA00022837"/>
    </source>
</evidence>
<dbReference type="GO" id="GO:0007283">
    <property type="term" value="P:spermatogenesis"/>
    <property type="evidence" value="ECO:0007669"/>
    <property type="project" value="InterPro"/>
</dbReference>
<evidence type="ECO:0000313" key="17">
    <source>
        <dbReference type="Proteomes" id="UP001652640"/>
    </source>
</evidence>
<evidence type="ECO:0000256" key="15">
    <source>
        <dbReference type="ARBA" id="ARBA00045943"/>
    </source>
</evidence>
<sequence length="393" mass="42979">MPLCPMAEDGLPKIYSHPPAESTKTATEATVFFGADNTIPKSETTITSEGDHITSVNDYMLETDFSTTTGNKLIPPKERLKSEDDVESHLQKEFATLMDTKNPVANESITENFLPVKIVNISSTDAVSLIDFSTDIAKEDILLDTIDSGDEDVSLTSEVSGTPKESTAGIADTPILPTTMGKSDVSNYSSSAKFKVAADGNAHITESSVPEAEITPATEKNLTTIPDISDLTEEKITEIDLILPENDPNVVPKLTDSDEEKFITVFELTTTAETDKDNPEDTLLTDEESTDGVSVWMERDMANEEESHSVLLTAVESRYDFVIPASVAMNLMEGSLTEEDLPANNRMESVTKNTDELLGTTPDLDTFNHKEDNFTTETGVFKLLKEEPDEFLI</sequence>
<keyword evidence="5" id="KW-0963">Cytoplasm</keyword>
<organism evidence="17 18">
    <name type="scientific">Odocoileus virginianus</name>
    <name type="common">White-tailed deer</name>
    <dbReference type="NCBI Taxonomy" id="9874"/>
    <lineage>
        <taxon>Eukaryota</taxon>
        <taxon>Metazoa</taxon>
        <taxon>Chordata</taxon>
        <taxon>Craniata</taxon>
        <taxon>Vertebrata</taxon>
        <taxon>Euteleostomi</taxon>
        <taxon>Mammalia</taxon>
        <taxon>Eutheria</taxon>
        <taxon>Laurasiatheria</taxon>
        <taxon>Artiodactyla</taxon>
        <taxon>Ruminantia</taxon>
        <taxon>Pecora</taxon>
        <taxon>Cervidae</taxon>
        <taxon>Odocoileinae</taxon>
        <taxon>Odocoileus</taxon>
    </lineage>
</organism>
<dbReference type="Proteomes" id="UP001652640">
    <property type="component" value="Chromosome 29"/>
</dbReference>
<keyword evidence="12" id="KW-0472">Membrane</keyword>
<evidence type="ECO:0000256" key="7">
    <source>
        <dbReference type="ARBA" id="ARBA00022792"/>
    </source>
</evidence>
<evidence type="ECO:0000256" key="16">
    <source>
        <dbReference type="SAM" id="MobiDB-lite"/>
    </source>
</evidence>
<keyword evidence="14" id="KW-0968">Cytoplasmic vesicle</keyword>
<feature type="compositionally biased region" description="Polar residues" evidence="16">
    <location>
        <begin position="154"/>
        <end position="165"/>
    </location>
</feature>
<accession>A0A6J0VUR8</accession>
<evidence type="ECO:0000256" key="2">
    <source>
        <dbReference type="ARBA" id="ARBA00004230"/>
    </source>
</evidence>
<evidence type="ECO:0000256" key="9">
    <source>
        <dbReference type="ARBA" id="ARBA00022846"/>
    </source>
</evidence>
<proteinExistence type="predicted"/>
<gene>
    <name evidence="18" type="primary">CABS1</name>
</gene>
<reference evidence="17" key="1">
    <citation type="journal article" date="2022" name="J. Hered.">
        <title>A De Novo Chromosome-Level Genome Assembly of the White-Tailed Deer, Odocoileus Virginianus.</title>
        <authorList>
            <person name="London E.W."/>
            <person name="Roca A.L."/>
            <person name="Novakofski J.E."/>
            <person name="Mateus-Pinilla N.E."/>
        </authorList>
    </citation>
    <scope>NUCLEOTIDE SEQUENCE [LARGE SCALE GENOMIC DNA]</scope>
</reference>
<name>A0A6J0VUR8_ODOVR</name>
<dbReference type="KEGG" id="ovr:110124820"/>
<keyword evidence="8" id="KW-0106">Calcium</keyword>
<dbReference type="GO" id="GO:0001669">
    <property type="term" value="C:acrosomal vesicle"/>
    <property type="evidence" value="ECO:0007669"/>
    <property type="project" value="UniProtKB-SubCell"/>
</dbReference>
<dbReference type="GO" id="GO:0005509">
    <property type="term" value="F:calcium ion binding"/>
    <property type="evidence" value="ECO:0007669"/>
    <property type="project" value="InterPro"/>
</dbReference>
<evidence type="ECO:0000256" key="6">
    <source>
        <dbReference type="ARBA" id="ARBA00022553"/>
    </source>
</evidence>
<evidence type="ECO:0000256" key="11">
    <source>
        <dbReference type="ARBA" id="ARBA00023128"/>
    </source>
</evidence>
<dbReference type="InParanoid" id="A0A6J0VUR8"/>
<feature type="region of interest" description="Disordered" evidence="16">
    <location>
        <begin position="152"/>
        <end position="172"/>
    </location>
</feature>
<keyword evidence="11" id="KW-0496">Mitochondrion</keyword>
<dbReference type="GeneID" id="110124820"/>
<evidence type="ECO:0000256" key="4">
    <source>
        <dbReference type="ARBA" id="ARBA00015158"/>
    </source>
</evidence>
<evidence type="ECO:0000256" key="14">
    <source>
        <dbReference type="ARBA" id="ARBA00023329"/>
    </source>
</evidence>
<keyword evidence="13" id="KW-0966">Cell projection</keyword>
<keyword evidence="10" id="KW-0969">Cilium</keyword>
<dbReference type="Pfam" id="PF15367">
    <property type="entry name" value="CABS1"/>
    <property type="match status" value="1"/>
</dbReference>
<dbReference type="PANTHER" id="PTHR22810">
    <property type="entry name" value="TESTIS DEVELOPMENT PROTEIN NYD-SP26"/>
    <property type="match status" value="1"/>
</dbReference>
<comment type="subcellular location">
    <subcellularLocation>
        <location evidence="2">Cell projection</location>
        <location evidence="2">Cilium</location>
        <location evidence="2">Flagellum</location>
    </subcellularLocation>
    <subcellularLocation>
        <location evidence="1">Cytoplasmic vesicle</location>
        <location evidence="1">Secretory vesicle</location>
        <location evidence="1">Acrosome</location>
    </subcellularLocation>
    <subcellularLocation>
        <location evidence="3">Mitochondrion inner membrane</location>
    </subcellularLocation>
</comment>
<protein>
    <recommendedName>
        <fullName evidence="4">Calcium-binding and spermatid-specific protein 1</fullName>
    </recommendedName>
</protein>
<dbReference type="FunCoup" id="A0A6J0VUR8">
    <property type="interactions" value="145"/>
</dbReference>
<dbReference type="AlphaFoldDB" id="A0A6J0VUR8"/>
<evidence type="ECO:0000256" key="10">
    <source>
        <dbReference type="ARBA" id="ARBA00023069"/>
    </source>
</evidence>
<evidence type="ECO:0000256" key="3">
    <source>
        <dbReference type="ARBA" id="ARBA00004273"/>
    </source>
</evidence>
<keyword evidence="6" id="KW-0597">Phosphoprotein</keyword>
<dbReference type="PANTHER" id="PTHR22810:SF1">
    <property type="entry name" value="CALCIUM-BINDING AND SPERMATID-SPECIFIC PROTEIN 1"/>
    <property type="match status" value="1"/>
</dbReference>
<keyword evidence="9" id="KW-0282">Flagellum</keyword>
<keyword evidence="7" id="KW-0999">Mitochondrion inner membrane</keyword>
<dbReference type="GO" id="GO:0005743">
    <property type="term" value="C:mitochondrial inner membrane"/>
    <property type="evidence" value="ECO:0007669"/>
    <property type="project" value="UniProtKB-SubCell"/>
</dbReference>
<dbReference type="RefSeq" id="XP_020729182.1">
    <property type="nucleotide sequence ID" value="XM_020873523.2"/>
</dbReference>
<reference evidence="18" key="2">
    <citation type="submission" date="2025-08" db="UniProtKB">
        <authorList>
            <consortium name="RefSeq"/>
        </authorList>
    </citation>
    <scope>IDENTIFICATION</scope>
    <source>
        <tissue evidence="18">Tongue muscle</tissue>
    </source>
</reference>
<dbReference type="GO" id="GO:0031514">
    <property type="term" value="C:motile cilium"/>
    <property type="evidence" value="ECO:0007669"/>
    <property type="project" value="UniProtKB-SubCell"/>
</dbReference>
<dbReference type="InterPro" id="IPR026118">
    <property type="entry name" value="Ca-bd_spermatid"/>
</dbReference>
<evidence type="ECO:0000256" key="1">
    <source>
        <dbReference type="ARBA" id="ARBA00004218"/>
    </source>
</evidence>
<keyword evidence="17" id="KW-1185">Reference proteome</keyword>